<sequence length="30" mass="3460">MVFEKNNGSRKTRTIQNRFSLAKGSFQGKE</sequence>
<evidence type="ECO:0000313" key="3">
    <source>
        <dbReference type="Proteomes" id="UP000016843"/>
    </source>
</evidence>
<name>U5BRP2_9BACT</name>
<keyword evidence="3" id="KW-1185">Reference proteome</keyword>
<organism evidence="2 3">
    <name type="scientific">Rhodonellum psychrophilum GCM71 = DSM 17998</name>
    <dbReference type="NCBI Taxonomy" id="1123057"/>
    <lineage>
        <taxon>Bacteria</taxon>
        <taxon>Pseudomonadati</taxon>
        <taxon>Bacteroidota</taxon>
        <taxon>Cytophagia</taxon>
        <taxon>Cytophagales</taxon>
        <taxon>Cytophagaceae</taxon>
        <taxon>Rhodonellum</taxon>
    </lineage>
</organism>
<dbReference type="Proteomes" id="UP000016843">
    <property type="component" value="Unassembled WGS sequence"/>
</dbReference>
<reference evidence="2 3" key="1">
    <citation type="journal article" date="2013" name="Genome Announc.">
        <title>Draft Genome Sequence of the Psychrophilic and Alkaliphilic Rhodonellum psychrophilum Strain GCM71T.</title>
        <authorList>
            <person name="Hauptmann A.L."/>
            <person name="Glaring M.A."/>
            <person name="Hallin P.F."/>
            <person name="Prieme A."/>
            <person name="Stougaard P."/>
        </authorList>
    </citation>
    <scope>NUCLEOTIDE SEQUENCE [LARGE SCALE GENOMIC DNA]</scope>
    <source>
        <strain evidence="2 3">GCM71</strain>
    </source>
</reference>
<dbReference type="AlphaFoldDB" id="U5BRP2"/>
<proteinExistence type="predicted"/>
<evidence type="ECO:0000313" key="2">
    <source>
        <dbReference type="EMBL" id="ERM80558.1"/>
    </source>
</evidence>
<dbReference type="EMBL" id="AWXR01000090">
    <property type="protein sequence ID" value="ERM80558.1"/>
    <property type="molecule type" value="Genomic_DNA"/>
</dbReference>
<feature type="region of interest" description="Disordered" evidence="1">
    <location>
        <begin position="1"/>
        <end position="30"/>
    </location>
</feature>
<comment type="caution">
    <text evidence="2">The sequence shown here is derived from an EMBL/GenBank/DDBJ whole genome shotgun (WGS) entry which is preliminary data.</text>
</comment>
<gene>
    <name evidence="2" type="ORF">P872_13100</name>
</gene>
<evidence type="ECO:0000256" key="1">
    <source>
        <dbReference type="SAM" id="MobiDB-lite"/>
    </source>
</evidence>
<accession>U5BRP2</accession>
<protein>
    <submittedName>
        <fullName evidence="2">Uncharacterized protein</fullName>
    </submittedName>
</protein>